<dbReference type="GO" id="GO:0016491">
    <property type="term" value="F:oxidoreductase activity"/>
    <property type="evidence" value="ECO:0007669"/>
    <property type="project" value="UniProtKB-KW"/>
</dbReference>
<dbReference type="SMART" id="SM00564">
    <property type="entry name" value="PQQ"/>
    <property type="match status" value="6"/>
</dbReference>
<keyword evidence="3" id="KW-0560">Oxidoreductase</keyword>
<evidence type="ECO:0000256" key="4">
    <source>
        <dbReference type="SAM" id="MobiDB-lite"/>
    </source>
</evidence>
<sequence>MKARSASPQVSLLKRLACLSSLAAIVGLAPSVGLSQNKVTEDTAEWFTLGGDYAHTRFTPAEEISAENFHELEVVWEWDGASFGGRSGRSTPTYVDGKLFTVSGARRHVVAIDPKSGETLWSYRLPNTRRWEYSMRASYGKGIGYSRINGKGVVYIATPGFFLVALDAETGAPLEGFGGQVPVDGFPETGVVDMLADLGHLYDPYEGIPLETGYITTSSPPIVVNDTIIVGNSAEQGYLQARVENIPGDILAYDKTTGEFKWKFNVIPKPGEYGHETWENDAWKWTGDVSSWAPLTADPENNIVYIPTNPPTIDYYGGFRPGDGLFGTSLIALDTETGERRWHFQTVKHDVWNYDNPAAPIQLDLDIPGRGKVSSVSQVTKQGFVYAFDRLTGEPLWEMEDRAVPASNIPGEKLATTQPFPTKPPPFEMQGISEDDLIDFTPELRQEALEVMANYDMGPLFNPPIHDTDPAGKISSAMCPGDGGGANITAPPVADPTSGFLYVSSARACSWQRVIPGEEADARIAEPTGSTFALYANDRSGRPPRLKSGIPYFKPPYSTITAYDMNTGEIAFQIPTGETPDRIRNSPALEGIDIGDTGTGNQVPMVTTKNLLIYSDLDHDGSTALLYAIDKKTGNELDRVEVPARSRYGMSSWMHDGHQYIILQTGAKLTAMALPGAKSDGGGGGH</sequence>
<comment type="caution">
    <text evidence="7">The sequence shown here is derived from an EMBL/GenBank/DDBJ whole genome shotgun (WGS) entry which is preliminary data.</text>
</comment>
<feature type="chain" id="PRO_5006423655" description="Pyrrolo-quinoline quinone repeat domain-containing protein" evidence="5">
    <location>
        <begin position="24"/>
        <end position="686"/>
    </location>
</feature>
<accession>A0A0R2SFA7</accession>
<reference evidence="7 8" key="1">
    <citation type="submission" date="2015-10" db="EMBL/GenBank/DDBJ databases">
        <title>Metagenome-Assembled Genomes uncover a global brackish microbiome.</title>
        <authorList>
            <person name="Hugerth L.W."/>
            <person name="Larsson J."/>
            <person name="Alneberg J."/>
            <person name="Lindh M.V."/>
            <person name="Legrand C."/>
            <person name="Pinhassi J."/>
            <person name="Andersson A.F."/>
        </authorList>
    </citation>
    <scope>NUCLEOTIDE SEQUENCE [LARGE SCALE GENOMIC DNA]</scope>
    <source>
        <strain evidence="7">BACL4 MAG-120507-bin80</strain>
    </source>
</reference>
<dbReference type="InterPro" id="IPR011047">
    <property type="entry name" value="Quinoprotein_ADH-like_sf"/>
</dbReference>
<proteinExistence type="inferred from homology"/>
<dbReference type="PANTHER" id="PTHR32303">
    <property type="entry name" value="QUINOPROTEIN ALCOHOL DEHYDROGENASE (CYTOCHROME C)"/>
    <property type="match status" value="1"/>
</dbReference>
<dbReference type="AlphaFoldDB" id="A0A0R2SFA7"/>
<dbReference type="Gene3D" id="2.140.10.10">
    <property type="entry name" value="Quinoprotein alcohol dehydrogenase-like superfamily"/>
    <property type="match status" value="1"/>
</dbReference>
<keyword evidence="5" id="KW-0732">Signal</keyword>
<dbReference type="SUPFAM" id="SSF50998">
    <property type="entry name" value="Quinoprotein alcohol dehydrogenase-like"/>
    <property type="match status" value="1"/>
</dbReference>
<feature type="signal peptide" evidence="5">
    <location>
        <begin position="1"/>
        <end position="23"/>
    </location>
</feature>
<evidence type="ECO:0000256" key="3">
    <source>
        <dbReference type="ARBA" id="ARBA00023002"/>
    </source>
</evidence>
<evidence type="ECO:0000313" key="7">
    <source>
        <dbReference type="EMBL" id="KRO73444.1"/>
    </source>
</evidence>
<feature type="region of interest" description="Disordered" evidence="4">
    <location>
        <begin position="577"/>
        <end position="596"/>
    </location>
</feature>
<name>A0A0R2SFA7_9GAMM</name>
<comment type="similarity">
    <text evidence="2">Belongs to the bacterial PQQ dehydrogenase family.</text>
</comment>
<gene>
    <name evidence="7" type="ORF">ABR69_04245</name>
</gene>
<dbReference type="EMBL" id="LIBB01000001">
    <property type="protein sequence ID" value="KRO73444.1"/>
    <property type="molecule type" value="Genomic_DNA"/>
</dbReference>
<organism evidence="7 8">
    <name type="scientific">OM182 bacterium BACL3 MAG-120507-bin80</name>
    <dbReference type="NCBI Taxonomy" id="1655577"/>
    <lineage>
        <taxon>Bacteria</taxon>
        <taxon>Pseudomonadati</taxon>
        <taxon>Pseudomonadota</taxon>
        <taxon>Gammaproteobacteria</taxon>
        <taxon>OMG group</taxon>
        <taxon>OM182 clade</taxon>
    </lineage>
</organism>
<dbReference type="InterPro" id="IPR018391">
    <property type="entry name" value="PQQ_b-propeller_rpt"/>
</dbReference>
<feature type="domain" description="Pyrrolo-quinoline quinone repeat" evidence="6">
    <location>
        <begin position="46"/>
        <end position="661"/>
    </location>
</feature>
<evidence type="ECO:0000313" key="8">
    <source>
        <dbReference type="Proteomes" id="UP000051934"/>
    </source>
</evidence>
<evidence type="ECO:0000256" key="1">
    <source>
        <dbReference type="ARBA" id="ARBA00001931"/>
    </source>
</evidence>
<comment type="cofactor">
    <cofactor evidence="1">
        <name>pyrroloquinoline quinone</name>
        <dbReference type="ChEBI" id="CHEBI:58442"/>
    </cofactor>
</comment>
<dbReference type="InterPro" id="IPR002372">
    <property type="entry name" value="PQQ_rpt_dom"/>
</dbReference>
<evidence type="ECO:0000259" key="6">
    <source>
        <dbReference type="Pfam" id="PF01011"/>
    </source>
</evidence>
<protein>
    <recommendedName>
        <fullName evidence="6">Pyrrolo-quinoline quinone repeat domain-containing protein</fullName>
    </recommendedName>
</protein>
<evidence type="ECO:0000256" key="2">
    <source>
        <dbReference type="ARBA" id="ARBA00008156"/>
    </source>
</evidence>
<evidence type="ECO:0000256" key="5">
    <source>
        <dbReference type="SAM" id="SignalP"/>
    </source>
</evidence>
<dbReference type="Proteomes" id="UP000051934">
    <property type="component" value="Unassembled WGS sequence"/>
</dbReference>
<dbReference type="Pfam" id="PF01011">
    <property type="entry name" value="PQQ"/>
    <property type="match status" value="1"/>
</dbReference>